<keyword evidence="2" id="KW-1185">Reference proteome</keyword>
<dbReference type="AlphaFoldDB" id="A0A6G0Z5Q9"/>
<evidence type="ECO:0000313" key="2">
    <source>
        <dbReference type="Proteomes" id="UP000478052"/>
    </source>
</evidence>
<comment type="caution">
    <text evidence="1">The sequence shown here is derived from an EMBL/GenBank/DDBJ whole genome shotgun (WGS) entry which is preliminary data.</text>
</comment>
<accession>A0A6G0Z5Q9</accession>
<sequence>MRCKKQLNWNKLKDPKELQKYQNRIIKELNELRYTSTSEIELVWAKIKDTVTEAASILKENSRNSKKNIGLIKFVKMQ</sequence>
<name>A0A6G0Z5Q9_APHCR</name>
<dbReference type="EMBL" id="VUJU01001306">
    <property type="protein sequence ID" value="KAF0765890.1"/>
    <property type="molecule type" value="Genomic_DNA"/>
</dbReference>
<dbReference type="Proteomes" id="UP000478052">
    <property type="component" value="Unassembled WGS sequence"/>
</dbReference>
<protein>
    <submittedName>
        <fullName evidence="1">Uncharacterized protein</fullName>
    </submittedName>
</protein>
<gene>
    <name evidence="1" type="ORF">FWK35_00000632</name>
</gene>
<reference evidence="1 2" key="1">
    <citation type="submission" date="2019-08" db="EMBL/GenBank/DDBJ databases">
        <title>Whole genome of Aphis craccivora.</title>
        <authorList>
            <person name="Voronova N.V."/>
            <person name="Shulinski R.S."/>
            <person name="Bandarenka Y.V."/>
            <person name="Zhorov D.G."/>
            <person name="Warner D."/>
        </authorList>
    </citation>
    <scope>NUCLEOTIDE SEQUENCE [LARGE SCALE GENOMIC DNA]</scope>
    <source>
        <strain evidence="1">180601</strain>
        <tissue evidence="1">Whole Body</tissue>
    </source>
</reference>
<evidence type="ECO:0000313" key="1">
    <source>
        <dbReference type="EMBL" id="KAF0765890.1"/>
    </source>
</evidence>
<organism evidence="1 2">
    <name type="scientific">Aphis craccivora</name>
    <name type="common">Cowpea aphid</name>
    <dbReference type="NCBI Taxonomy" id="307492"/>
    <lineage>
        <taxon>Eukaryota</taxon>
        <taxon>Metazoa</taxon>
        <taxon>Ecdysozoa</taxon>
        <taxon>Arthropoda</taxon>
        <taxon>Hexapoda</taxon>
        <taxon>Insecta</taxon>
        <taxon>Pterygota</taxon>
        <taxon>Neoptera</taxon>
        <taxon>Paraneoptera</taxon>
        <taxon>Hemiptera</taxon>
        <taxon>Sternorrhyncha</taxon>
        <taxon>Aphidomorpha</taxon>
        <taxon>Aphidoidea</taxon>
        <taxon>Aphididae</taxon>
        <taxon>Aphidini</taxon>
        <taxon>Aphis</taxon>
        <taxon>Aphis</taxon>
    </lineage>
</organism>
<proteinExistence type="predicted"/>